<dbReference type="AlphaFoldDB" id="A0A9C7PS73"/>
<comment type="caution">
    <text evidence="4">The sequence shown here is derived from an EMBL/GenBank/DDBJ whole genome shotgun (WGS) entry which is preliminary data.</text>
</comment>
<gene>
    <name evidence="4" type="ORF">GpartN1_g1494.t1</name>
</gene>
<dbReference type="GO" id="GO:0007021">
    <property type="term" value="P:tubulin complex assembly"/>
    <property type="evidence" value="ECO:0007669"/>
    <property type="project" value="InterPro"/>
</dbReference>
<dbReference type="PANTHER" id="PTHR12658">
    <property type="entry name" value="BETA-TUBULIN COFACTOR D"/>
    <property type="match status" value="1"/>
</dbReference>
<evidence type="ECO:0008006" key="6">
    <source>
        <dbReference type="Google" id="ProtNLM"/>
    </source>
</evidence>
<evidence type="ECO:0000256" key="1">
    <source>
        <dbReference type="ARBA" id="ARBA00023186"/>
    </source>
</evidence>
<dbReference type="Pfam" id="PF25767">
    <property type="entry name" value="ARM_TBCD_2nd"/>
    <property type="match status" value="1"/>
</dbReference>
<keyword evidence="5" id="KW-1185">Reference proteome</keyword>
<dbReference type="GO" id="GO:0000226">
    <property type="term" value="P:microtubule cytoskeleton organization"/>
    <property type="evidence" value="ECO:0007669"/>
    <property type="project" value="TreeGrafter"/>
</dbReference>
<reference evidence="4" key="2">
    <citation type="submission" date="2022-01" db="EMBL/GenBank/DDBJ databases">
        <authorList>
            <person name="Hirooka S."/>
            <person name="Miyagishima S.Y."/>
        </authorList>
    </citation>
    <scope>NUCLEOTIDE SEQUENCE</scope>
    <source>
        <strain evidence="4">NBRC 102759</strain>
    </source>
</reference>
<dbReference type="OrthoDB" id="2661at2759"/>
<name>A0A9C7PS73_9RHOD</name>
<evidence type="ECO:0000313" key="5">
    <source>
        <dbReference type="Proteomes" id="UP001061958"/>
    </source>
</evidence>
<proteinExistence type="predicted"/>
<dbReference type="SUPFAM" id="SSF48371">
    <property type="entry name" value="ARM repeat"/>
    <property type="match status" value="1"/>
</dbReference>
<dbReference type="GO" id="GO:0048487">
    <property type="term" value="F:beta-tubulin binding"/>
    <property type="evidence" value="ECO:0007669"/>
    <property type="project" value="InterPro"/>
</dbReference>
<dbReference type="InterPro" id="IPR011989">
    <property type="entry name" value="ARM-like"/>
</dbReference>
<keyword evidence="1" id="KW-0143">Chaperone</keyword>
<dbReference type="InterPro" id="IPR058033">
    <property type="entry name" value="ARM_TBCD_2nd"/>
</dbReference>
<reference evidence="4" key="1">
    <citation type="journal article" date="2022" name="Proc. Natl. Acad. Sci. U.S.A.">
        <title>Life cycle and functional genomics of the unicellular red alga Galdieria for elucidating algal and plant evolution and industrial use.</title>
        <authorList>
            <person name="Hirooka S."/>
            <person name="Itabashi T."/>
            <person name="Ichinose T.M."/>
            <person name="Onuma R."/>
            <person name="Fujiwara T."/>
            <person name="Yamashita S."/>
            <person name="Jong L.W."/>
            <person name="Tomita R."/>
            <person name="Iwane A.H."/>
            <person name="Miyagishima S.Y."/>
        </authorList>
    </citation>
    <scope>NUCLEOTIDE SEQUENCE</scope>
    <source>
        <strain evidence="4">NBRC 102759</strain>
    </source>
</reference>
<dbReference type="InterPro" id="IPR016024">
    <property type="entry name" value="ARM-type_fold"/>
</dbReference>
<organism evidence="4 5">
    <name type="scientific">Galdieria partita</name>
    <dbReference type="NCBI Taxonomy" id="83374"/>
    <lineage>
        <taxon>Eukaryota</taxon>
        <taxon>Rhodophyta</taxon>
        <taxon>Bangiophyceae</taxon>
        <taxon>Galdieriales</taxon>
        <taxon>Galdieriaceae</taxon>
        <taxon>Galdieria</taxon>
    </lineage>
</organism>
<evidence type="ECO:0000313" key="4">
    <source>
        <dbReference type="EMBL" id="GJQ09703.1"/>
    </source>
</evidence>
<dbReference type="InterPro" id="IPR033162">
    <property type="entry name" value="TBCD"/>
</dbReference>
<evidence type="ECO:0000259" key="3">
    <source>
        <dbReference type="Pfam" id="PF25767"/>
    </source>
</evidence>
<dbReference type="EMBL" id="BQMJ01000010">
    <property type="protein sequence ID" value="GJQ09703.1"/>
    <property type="molecule type" value="Genomic_DNA"/>
</dbReference>
<dbReference type="PANTHER" id="PTHR12658:SF0">
    <property type="entry name" value="TUBULIN-SPECIFIC CHAPERONE D"/>
    <property type="match status" value="1"/>
</dbReference>
<sequence length="1198" mass="137397">MQETLDVLLHELSWIDFSSVSWPIDDLEKKRKETSDKLDHWCRTCDKFQDRPQLLDRQLSQLVTELAVRTKSGLETLQLYFKSFGTSNAKQEDLSLFCSPFIALYHLSKVRGFKCIAKLLPSQVDDFVTVLQLWKIFKEIWNFENFPWQVPYVLFLWQSKLSLLPFSIYDFDQFTEVSDESILIEDIINFAKQMLSVSSKIQYSAAYFLAKILTRQDTQSHLIVYLEDFLKLWEHCDTIDMSEISQIGNLRTIAWILEFGTRKSFDGTTERLLTTYFKIMNATTNIVIRHLCVQNIQRLALLFLPKKGASWLHKKRYIKIHDGASEAITENASQNTSSNDAIDEQIGSILATIMEALLQLLNDKHTVTRYSVAKGIGRICMRLPQNFSNQVLEMLISLVETDIGKHYGYLWHGVCLTIAECARRGIFGEEYLEVIVKFVSRALRYDFARGSLHTGSQVRDAACYVCWAFARSYDYCIPLMFLKVLVTSVVCVACTDRELNCRRAAAAALQELVGRTNHVSQGICLITTADYFSLSDLSESYLKILPTVASLDDEWYRVPLTDELINRKIGHWDPAIRQLASKSLAMVITKNSKFTWKSLQSTMEQIFIYMFSDEPAIRHGSLLSIYQLLHSIEDEAKLKSIMHSYYGQMVQFIQEQIDSTSLDYIQIATCQLLGCLFERKLFCEPQFIKKVIDTLQCENNDVQDAAAEAFGSICSYLRMERGNNESVDDVEQCIVDVVVGMISSIRSERTTKRRGFLKALGYVPFRILDYNVIGTDESLRMAILAEFLKFGKKPTKLDIPGTLEEDSDQVVELKIACIQSATHFVIHILKSADANDVYSCAELEHVLQLLLGGMDDYTTGSRGDIGSWARITSMKCFSQLITSMNNQTKHKVEDLIKYGIDRLLRNCFERIDKTRLIAAETLRTLYNILEPYYLLKFELDTLQDVFHKFEPSLFLDYNRLFQSGILILKRNDSFGLPVLHGFLAAFGNNGSQNKEASKATECYLKDVVNDSPHIITLLLKNLLLVLTNDIETCRNLIPIIRMLTLILETITKFDSEMETVLKDLFVSLIQRTKASKDINLLLAFIEMLVEALVCKNTIGHVASQRLMLYLLHPYAKVRQFVSDRLQIQLLTHEDHFVRTLGEDNYQQAIEILEQVGWDKNSPTMLKEERNRLCTAFGLDPPLRQCLRNKETLHESSSP</sequence>
<accession>A0A9C7PS73</accession>
<dbReference type="Gene3D" id="1.25.10.10">
    <property type="entry name" value="Leucine-rich Repeat Variant"/>
    <property type="match status" value="2"/>
</dbReference>
<dbReference type="Pfam" id="PF12612">
    <property type="entry name" value="TFCD_C"/>
    <property type="match status" value="1"/>
</dbReference>
<dbReference type="GO" id="GO:0005096">
    <property type="term" value="F:GTPase activator activity"/>
    <property type="evidence" value="ECO:0007669"/>
    <property type="project" value="InterPro"/>
</dbReference>
<feature type="domain" description="Tubulin-folding cofactor D ARM repeats" evidence="3">
    <location>
        <begin position="288"/>
        <end position="523"/>
    </location>
</feature>
<dbReference type="Pfam" id="PF23579">
    <property type="entry name" value="ARM_TBCD"/>
    <property type="match status" value="1"/>
</dbReference>
<evidence type="ECO:0000259" key="2">
    <source>
        <dbReference type="Pfam" id="PF12612"/>
    </source>
</evidence>
<dbReference type="InterPro" id="IPR022577">
    <property type="entry name" value="TBCD_C"/>
</dbReference>
<dbReference type="Proteomes" id="UP001061958">
    <property type="component" value="Unassembled WGS sequence"/>
</dbReference>
<dbReference type="GO" id="GO:0007023">
    <property type="term" value="P:post-chaperonin tubulin folding pathway"/>
    <property type="evidence" value="ECO:0007669"/>
    <property type="project" value="InterPro"/>
</dbReference>
<feature type="domain" description="Tubulin-folding cofactor D C-terminal" evidence="2">
    <location>
        <begin position="901"/>
        <end position="1079"/>
    </location>
</feature>
<protein>
    <recommendedName>
        <fullName evidence="6">Tubulin-specific chaperone D</fullName>
    </recommendedName>
</protein>